<keyword evidence="10" id="KW-1185">Reference proteome</keyword>
<dbReference type="InterPro" id="IPR001734">
    <property type="entry name" value="Na/solute_symporter"/>
</dbReference>
<feature type="transmembrane region" description="Helical" evidence="8">
    <location>
        <begin position="261"/>
        <end position="286"/>
    </location>
</feature>
<evidence type="ECO:0000256" key="4">
    <source>
        <dbReference type="ARBA" id="ARBA00022692"/>
    </source>
</evidence>
<dbReference type="PROSITE" id="PS50283">
    <property type="entry name" value="NA_SOLUT_SYMP_3"/>
    <property type="match status" value="1"/>
</dbReference>
<evidence type="ECO:0000256" key="5">
    <source>
        <dbReference type="ARBA" id="ARBA00022989"/>
    </source>
</evidence>
<dbReference type="OrthoDB" id="1263at2"/>
<feature type="transmembrane region" description="Helical" evidence="8">
    <location>
        <begin position="355"/>
        <end position="373"/>
    </location>
</feature>
<dbReference type="Gene3D" id="1.20.1730.10">
    <property type="entry name" value="Sodium/glucose cotransporter"/>
    <property type="match status" value="1"/>
</dbReference>
<feature type="transmembrane region" description="Helical" evidence="8">
    <location>
        <begin position="46"/>
        <end position="69"/>
    </location>
</feature>
<gene>
    <name evidence="9" type="ORF">MGLY_09090</name>
</gene>
<comment type="subcellular location">
    <subcellularLocation>
        <location evidence="1">Membrane</location>
        <topology evidence="1">Multi-pass membrane protein</topology>
    </subcellularLocation>
</comment>
<evidence type="ECO:0000256" key="2">
    <source>
        <dbReference type="ARBA" id="ARBA00006434"/>
    </source>
</evidence>
<feature type="transmembrane region" description="Helical" evidence="8">
    <location>
        <begin position="227"/>
        <end position="249"/>
    </location>
</feature>
<feature type="transmembrane region" description="Helical" evidence="8">
    <location>
        <begin position="440"/>
        <end position="460"/>
    </location>
</feature>
<feature type="transmembrane region" description="Helical" evidence="8">
    <location>
        <begin position="75"/>
        <end position="98"/>
    </location>
</feature>
<dbReference type="Pfam" id="PF00474">
    <property type="entry name" value="SSF"/>
    <property type="match status" value="1"/>
</dbReference>
<dbReference type="Proteomes" id="UP000425916">
    <property type="component" value="Chromosome"/>
</dbReference>
<dbReference type="GO" id="GO:0005886">
    <property type="term" value="C:plasma membrane"/>
    <property type="evidence" value="ECO:0007669"/>
    <property type="project" value="TreeGrafter"/>
</dbReference>
<dbReference type="PANTHER" id="PTHR48086:SF7">
    <property type="entry name" value="SODIUM-SOLUTE SYMPORTER-RELATED"/>
    <property type="match status" value="1"/>
</dbReference>
<feature type="transmembrane region" description="Helical" evidence="8">
    <location>
        <begin position="184"/>
        <end position="207"/>
    </location>
</feature>
<reference evidence="9 10" key="1">
    <citation type="submission" date="2019-11" db="EMBL/GenBank/DDBJ databases">
        <title>Genome sequence of Moorella glycerini DSM11254.</title>
        <authorList>
            <person name="Poehlein A."/>
            <person name="Boeer T."/>
            <person name="Daniel R."/>
        </authorList>
    </citation>
    <scope>NUCLEOTIDE SEQUENCE [LARGE SCALE GENOMIC DNA]</scope>
    <source>
        <strain evidence="9 10">DSM 11254</strain>
    </source>
</reference>
<feature type="transmembrane region" description="Helical" evidence="8">
    <location>
        <begin position="481"/>
        <end position="500"/>
    </location>
</feature>
<feature type="transmembrane region" description="Helical" evidence="8">
    <location>
        <begin position="379"/>
        <end position="403"/>
    </location>
</feature>
<feature type="transmembrane region" description="Helical" evidence="8">
    <location>
        <begin position="155"/>
        <end position="177"/>
    </location>
</feature>
<keyword evidence="4 8" id="KW-0812">Transmembrane</keyword>
<feature type="transmembrane region" description="Helical" evidence="8">
    <location>
        <begin position="6"/>
        <end position="26"/>
    </location>
</feature>
<feature type="transmembrane region" description="Helical" evidence="8">
    <location>
        <begin position="119"/>
        <end position="143"/>
    </location>
</feature>
<evidence type="ECO:0000256" key="1">
    <source>
        <dbReference type="ARBA" id="ARBA00004141"/>
    </source>
</evidence>
<dbReference type="AlphaFoldDB" id="A0A6I5ZNX0"/>
<keyword evidence="5 8" id="KW-1133">Transmembrane helix</keyword>
<keyword evidence="6 8" id="KW-0472">Membrane</keyword>
<name>A0A6I5ZNX0_9FIRM</name>
<comment type="similarity">
    <text evidence="2 7">Belongs to the sodium:solute symporter (SSF) (TC 2.A.21) family.</text>
</comment>
<dbReference type="CDD" id="cd10322">
    <property type="entry name" value="SLC5sbd"/>
    <property type="match status" value="1"/>
</dbReference>
<evidence type="ECO:0000256" key="3">
    <source>
        <dbReference type="ARBA" id="ARBA00022448"/>
    </source>
</evidence>
<keyword evidence="3" id="KW-0813">Transport</keyword>
<feature type="transmembrane region" description="Helical" evidence="8">
    <location>
        <begin position="506"/>
        <end position="525"/>
    </location>
</feature>
<evidence type="ECO:0000256" key="7">
    <source>
        <dbReference type="RuleBase" id="RU362091"/>
    </source>
</evidence>
<dbReference type="InterPro" id="IPR050277">
    <property type="entry name" value="Sodium:Solute_Symporter"/>
</dbReference>
<feature type="transmembrane region" description="Helical" evidence="8">
    <location>
        <begin position="410"/>
        <end position="428"/>
    </location>
</feature>
<evidence type="ECO:0000313" key="10">
    <source>
        <dbReference type="Proteomes" id="UP000425916"/>
    </source>
</evidence>
<evidence type="ECO:0000313" key="9">
    <source>
        <dbReference type="EMBL" id="QGP91573.1"/>
    </source>
</evidence>
<feature type="transmembrane region" description="Helical" evidence="8">
    <location>
        <begin position="306"/>
        <end position="325"/>
    </location>
</feature>
<dbReference type="EMBL" id="CP046244">
    <property type="protein sequence ID" value="QGP91573.1"/>
    <property type="molecule type" value="Genomic_DNA"/>
</dbReference>
<sequence>MNTYAFWILFMAVIYTVALIVAGNVARSRAARGEDFWVGGRKFKPWMVAVCITGLFSGSSYIAILELAYTTGISAGWYGVAELIHVIIIALFFVIPFRKRLVVTVSGLIGERYGRTAKAIAGAVTAFTFPMYATANALAFAAAMSAFTGMSLSTWVIFSALLLLIYLQAGGMWSVVFTQTANTVAFTLMFIIGLVAFFLKPGFAGLAQLAVTKPAMYGLTTVGLQTILAWFGTFLVNVFLAQAAFQMALSCRTPEEGQKGLLWAAGFNIVFIVLGVLFGMAAAVVAPGVGRGLVAVPRYLAQVLPAPLVGIFFMGIWACALGWGAPCQFSGATSLGRDVVSSLNPEVTDKQMVAYTKWSLVILTGLMIIFGFLRTEQAAWWNVLAWTARNGATFAPVIGVLFWPLATRKAAVSALVAGFVSGITWYHLGGWHPAKFYLNIHPVWIGMIFNVSALTLVTLIERTGSYRWAIPGKGAARSVGFGAMVAGLALIILAVNQFTWLYAKGVFGMVLFLIFIAAFCMVIAFTGEERAESLAVAEARPQAGPAGK</sequence>
<protein>
    <submittedName>
        <fullName evidence="9">Sodium:solute symporter family protein</fullName>
    </submittedName>
</protein>
<proteinExistence type="inferred from homology"/>
<organism evidence="9 10">
    <name type="scientific">Neomoorella glycerini</name>
    <dbReference type="NCBI Taxonomy" id="55779"/>
    <lineage>
        <taxon>Bacteria</taxon>
        <taxon>Bacillati</taxon>
        <taxon>Bacillota</taxon>
        <taxon>Clostridia</taxon>
        <taxon>Neomoorellales</taxon>
        <taxon>Neomoorellaceae</taxon>
        <taxon>Neomoorella</taxon>
    </lineage>
</organism>
<accession>A0A6I5ZNX0</accession>
<dbReference type="InterPro" id="IPR038377">
    <property type="entry name" value="Na/Glc_symporter_sf"/>
</dbReference>
<evidence type="ECO:0000256" key="6">
    <source>
        <dbReference type="ARBA" id="ARBA00023136"/>
    </source>
</evidence>
<evidence type="ECO:0000256" key="8">
    <source>
        <dbReference type="SAM" id="Phobius"/>
    </source>
</evidence>
<dbReference type="PANTHER" id="PTHR48086">
    <property type="entry name" value="SODIUM/PROLINE SYMPORTER-RELATED"/>
    <property type="match status" value="1"/>
</dbReference>
<dbReference type="GO" id="GO:0022857">
    <property type="term" value="F:transmembrane transporter activity"/>
    <property type="evidence" value="ECO:0007669"/>
    <property type="project" value="InterPro"/>
</dbReference>